<name>A0AAE0WSN6_9PEZI</name>
<dbReference type="InterPro" id="IPR002523">
    <property type="entry name" value="MgTranspt_CorA/ZnTranspt_ZntB"/>
</dbReference>
<dbReference type="GO" id="GO:0016491">
    <property type="term" value="F:oxidoreductase activity"/>
    <property type="evidence" value="ECO:0007669"/>
    <property type="project" value="InterPro"/>
</dbReference>
<evidence type="ECO:0000256" key="6">
    <source>
        <dbReference type="SAM" id="Phobius"/>
    </source>
</evidence>
<dbReference type="NCBIfam" id="NF041278">
    <property type="entry name" value="CmcJ_NvfI_EfuI"/>
    <property type="match status" value="1"/>
</dbReference>
<sequence length="825" mass="94181">MELYGKDNKQLDDYIESFKSDAISVELIEVFRKRGKSHEVVQESHADFEHLKTYLCRKAPSHQVIRVLSVTQLSGPLIRLLGSKYEMDYELWTSQFQSSDREWFAGPLIERGARRFSHFNLSCVDFKRATPETPPEYQSNRRISHTVRLVRLLNLISRKGGQPVATSRVFVIRRISGHIRKDEGLWTFIYFCYPNTDLADAHLVTDIPGGVQPHFTTWITDFLQAASPTELLDDLSHDGYGFVLRVLREIKTTWKLLLNEMEVFLEDLNGSMSDDELMDSATWLHRQFISNLDYFQRQLLYHQRYVTYLMNAPAQEGLCIAPTVFGKDLLQENNALRVVDQRLAALRTQTTAILNTVVNLSAVQQARLAQEMTLLQRKDAILTFNQGESIRRLTILNMIYLPATFIATVFGMNIVENNRIGIWRLWTFALISVLLTAFTLCFAIFKVENTSNAEGSALPGLLKGVMGADIEPPLSSDAADGRDDESSSAPNSLSTVYRWLRSLRVELGRSVQEDSETANGDCSGDKALVRALCFYNDPPNGESPRYVVVPDQTPGIRNYSHHKVLVSINDVRGSRQRFTLESNSFAPYPNTFKQQVHIDYDEDDDVRGIYLPWVGEFVRASVVGDVKVLIWDYTVRKASKIKRANRQVNKIHIDQSIAGALGRARRHLLPEEAEKVLAGRLRFRIINVWKPIRGPVLDHPMVFADHRSIMQKDLVAVPQIYPDYVGETYALRYGEGQKFWYWSEMTTADVLLLQCFDSNRCECGAEGMQHVQCAHGSFELNPFGQEMQNRMSIEVRCLVVGQNESRHCIFARCWELDFLLDHGTA</sequence>
<comment type="subcellular location">
    <subcellularLocation>
        <location evidence="1">Membrane</location>
        <topology evidence="1">Multi-pass membrane protein</topology>
    </subcellularLocation>
</comment>
<evidence type="ECO:0000256" key="2">
    <source>
        <dbReference type="ARBA" id="ARBA00022692"/>
    </source>
</evidence>
<comment type="caution">
    <text evidence="7">The sequence shown here is derived from an EMBL/GenBank/DDBJ whole genome shotgun (WGS) entry which is preliminary data.</text>
</comment>
<dbReference type="InterPro" id="IPR044053">
    <property type="entry name" value="AsaB-like"/>
</dbReference>
<dbReference type="Gene3D" id="1.20.58.340">
    <property type="entry name" value="Magnesium transport protein CorA, transmembrane region"/>
    <property type="match status" value="1"/>
</dbReference>
<reference evidence="7" key="1">
    <citation type="submission" date="2023-07" db="EMBL/GenBank/DDBJ databases">
        <title>Black Yeasts Isolated from many extreme environments.</title>
        <authorList>
            <person name="Coleine C."/>
            <person name="Stajich J.E."/>
            <person name="Selbmann L."/>
        </authorList>
    </citation>
    <scope>NUCLEOTIDE SEQUENCE</scope>
    <source>
        <strain evidence="7">CCFEE 5485</strain>
    </source>
</reference>
<dbReference type="PANTHER" id="PTHR34598">
    <property type="entry name" value="BLL6449 PROTEIN"/>
    <property type="match status" value="1"/>
</dbReference>
<dbReference type="InterPro" id="IPR045863">
    <property type="entry name" value="CorA_TM1_TM2"/>
</dbReference>
<dbReference type="Pfam" id="PF01544">
    <property type="entry name" value="CorA"/>
    <property type="match status" value="1"/>
</dbReference>
<evidence type="ECO:0000256" key="5">
    <source>
        <dbReference type="ARBA" id="ARBA00023604"/>
    </source>
</evidence>
<dbReference type="AlphaFoldDB" id="A0AAE0WSN6"/>
<feature type="transmembrane region" description="Helical" evidence="6">
    <location>
        <begin position="395"/>
        <end position="415"/>
    </location>
</feature>
<feature type="transmembrane region" description="Helical" evidence="6">
    <location>
        <begin position="422"/>
        <end position="445"/>
    </location>
</feature>
<dbReference type="PANTHER" id="PTHR34598:SF1">
    <property type="entry name" value="PUTATIVE (AFU_ORTHOLOGUE AFUA_3G13140)-RELATED"/>
    <property type="match status" value="1"/>
</dbReference>
<keyword evidence="3 6" id="KW-1133">Transmembrane helix</keyword>
<protein>
    <submittedName>
        <fullName evidence="7">Uncharacterized protein</fullName>
    </submittedName>
</protein>
<accession>A0AAE0WSN6</accession>
<evidence type="ECO:0000313" key="7">
    <source>
        <dbReference type="EMBL" id="KAK3677293.1"/>
    </source>
</evidence>
<dbReference type="GO" id="GO:0046873">
    <property type="term" value="F:metal ion transmembrane transporter activity"/>
    <property type="evidence" value="ECO:0007669"/>
    <property type="project" value="InterPro"/>
</dbReference>
<keyword evidence="4 6" id="KW-0472">Membrane</keyword>
<organism evidence="7 8">
    <name type="scientific">Recurvomyces mirabilis</name>
    <dbReference type="NCBI Taxonomy" id="574656"/>
    <lineage>
        <taxon>Eukaryota</taxon>
        <taxon>Fungi</taxon>
        <taxon>Dikarya</taxon>
        <taxon>Ascomycota</taxon>
        <taxon>Pezizomycotina</taxon>
        <taxon>Dothideomycetes</taxon>
        <taxon>Dothideomycetidae</taxon>
        <taxon>Mycosphaerellales</taxon>
        <taxon>Teratosphaeriaceae</taxon>
        <taxon>Recurvomyces</taxon>
    </lineage>
</organism>
<gene>
    <name evidence="7" type="ORF">LTR78_002831</name>
</gene>
<dbReference type="SUPFAM" id="SSF144083">
    <property type="entry name" value="Magnesium transport protein CorA, transmembrane region"/>
    <property type="match status" value="1"/>
</dbReference>
<comment type="similarity">
    <text evidence="5">Belongs to the asaB hydroxylase/desaturase family.</text>
</comment>
<evidence type="ECO:0000256" key="4">
    <source>
        <dbReference type="ARBA" id="ARBA00023136"/>
    </source>
</evidence>
<evidence type="ECO:0000256" key="1">
    <source>
        <dbReference type="ARBA" id="ARBA00004141"/>
    </source>
</evidence>
<evidence type="ECO:0000256" key="3">
    <source>
        <dbReference type="ARBA" id="ARBA00022989"/>
    </source>
</evidence>
<dbReference type="GO" id="GO:0016020">
    <property type="term" value="C:membrane"/>
    <property type="evidence" value="ECO:0007669"/>
    <property type="project" value="UniProtKB-SubCell"/>
</dbReference>
<evidence type="ECO:0000313" key="8">
    <source>
        <dbReference type="Proteomes" id="UP001274830"/>
    </source>
</evidence>
<dbReference type="EMBL" id="JAUTXT010000007">
    <property type="protein sequence ID" value="KAK3677293.1"/>
    <property type="molecule type" value="Genomic_DNA"/>
</dbReference>
<dbReference type="Proteomes" id="UP001274830">
    <property type="component" value="Unassembled WGS sequence"/>
</dbReference>
<keyword evidence="8" id="KW-1185">Reference proteome</keyword>
<proteinExistence type="inferred from homology"/>
<keyword evidence="2 6" id="KW-0812">Transmembrane</keyword>